<dbReference type="InterPro" id="IPR027417">
    <property type="entry name" value="P-loop_NTPase"/>
</dbReference>
<dbReference type="PROSITE" id="PS50943">
    <property type="entry name" value="HTH_CROC1"/>
    <property type="match status" value="1"/>
</dbReference>
<organism evidence="2 3">
    <name type="scientific">Amycolatopsis vastitatis</name>
    <dbReference type="NCBI Taxonomy" id="1905142"/>
    <lineage>
        <taxon>Bacteria</taxon>
        <taxon>Bacillati</taxon>
        <taxon>Actinomycetota</taxon>
        <taxon>Actinomycetes</taxon>
        <taxon>Pseudonocardiales</taxon>
        <taxon>Pseudonocardiaceae</taxon>
        <taxon>Amycolatopsis</taxon>
    </lineage>
</organism>
<dbReference type="OrthoDB" id="7628974at2"/>
<evidence type="ECO:0000313" key="2">
    <source>
        <dbReference type="EMBL" id="OXM60024.1"/>
    </source>
</evidence>
<dbReference type="SMART" id="SM00530">
    <property type="entry name" value="HTH_XRE"/>
    <property type="match status" value="1"/>
</dbReference>
<evidence type="ECO:0000259" key="1">
    <source>
        <dbReference type="PROSITE" id="PS50943"/>
    </source>
</evidence>
<dbReference type="InterPro" id="IPR011990">
    <property type="entry name" value="TPR-like_helical_dom_sf"/>
</dbReference>
<feature type="domain" description="HTH cro/C1-type" evidence="1">
    <location>
        <begin position="40"/>
        <end position="84"/>
    </location>
</feature>
<dbReference type="SUPFAM" id="SSF52540">
    <property type="entry name" value="P-loop containing nucleoside triphosphate hydrolases"/>
    <property type="match status" value="1"/>
</dbReference>
<accession>A0A229SMK9</accession>
<dbReference type="PANTHER" id="PTHR47691">
    <property type="entry name" value="REGULATOR-RELATED"/>
    <property type="match status" value="1"/>
</dbReference>
<dbReference type="GO" id="GO:0003677">
    <property type="term" value="F:DNA binding"/>
    <property type="evidence" value="ECO:0007669"/>
    <property type="project" value="InterPro"/>
</dbReference>
<dbReference type="PANTHER" id="PTHR47691:SF3">
    <property type="entry name" value="HTH-TYPE TRANSCRIPTIONAL REGULATOR RV0890C-RELATED"/>
    <property type="match status" value="1"/>
</dbReference>
<dbReference type="Pfam" id="PF00931">
    <property type="entry name" value="NB-ARC"/>
    <property type="match status" value="1"/>
</dbReference>
<dbReference type="InterPro" id="IPR036388">
    <property type="entry name" value="WH-like_DNA-bd_sf"/>
</dbReference>
<name>A0A229SMK9_9PSEU</name>
<dbReference type="Pfam" id="PF13424">
    <property type="entry name" value="TPR_12"/>
    <property type="match status" value="1"/>
</dbReference>
<evidence type="ECO:0000313" key="3">
    <source>
        <dbReference type="Proteomes" id="UP000215199"/>
    </source>
</evidence>
<dbReference type="InterPro" id="IPR019734">
    <property type="entry name" value="TPR_rpt"/>
</dbReference>
<dbReference type="Gene3D" id="1.25.40.10">
    <property type="entry name" value="Tetratricopeptide repeat domain"/>
    <property type="match status" value="2"/>
</dbReference>
<dbReference type="PRINTS" id="PR00364">
    <property type="entry name" value="DISEASERSIST"/>
</dbReference>
<protein>
    <submittedName>
        <fullName evidence="2">NTPase</fullName>
    </submittedName>
</protein>
<comment type="caution">
    <text evidence="2">The sequence shown here is derived from an EMBL/GenBank/DDBJ whole genome shotgun (WGS) entry which is preliminary data.</text>
</comment>
<sequence>MGRDVGGPDPARVADVASFVHEVDLMRRLAARGTGKARVSLTDLASLVDVPRSTVHAYVSGKIHPPSDVFDRIVIALGVPRAEWGSWNDAWFRVAAHLHSEKQAADPTGVPLIPRQLPLDVGGFVGREQDLAALDRLLTGSPESRVALLTGMPGVGKTTVAIRWAHRAAPLFPDGQLFGNLRGFADACPADPADVLTGFLRALGTRKRDMPTEVDQLAACFRSAVAGRRVLIVLDDAGSAEQVRPLLPGAPDCAVLITSRTRLVGLIAREGAESRELRPLEADDAVALVRRTAGPDRVDADQAAAVELAEVCGRLPLALRIAAAIVRVRPATPLSTIVGELRSAGPLVILDAAVGRETAVQTAISLSYRALKPEAQRVFRLFGLFPDDGIAFPALARAAELEPESLVPVMHTLLDMHLVIERTPARYGQHALLHAWARARCLEDEDEIQRSRALQRLIAHYAGTATEAAQLRDPRSYRDEYASVRLDESPFSTAEEALAWLDLEFTTLTTLTRQAAEAGHDALATQLCLTLHHEFERRRSAEWIPVSEASLAAARAAGSEAEQVLCLRVLGNAYWSRTDHVQAFRYLDEAVKLADELNAPHLLKLVLSELGRTSLSIGRLRDAAGHYRQALDLELRDDGVASVTHLVMLGDVLWELGDLRDAYALHTQAIDTATRQGYAAGLQLAESHAGRSSQALGELERAVQHYQTGLDLCRSTGDHADEASVLANLAGALRDLGEDDNALRAARDALAKAVRLGMLRTQASAHHVIGTVMLEAGQFDAARAELESALALSTEATHPRGCGDALVALSAIHRHRKALDDAYAAAARARAISEETGHRLILADSLLAAAVVDFERGDIAAARDGAGQARAIHQQAACRLGAERADAVLGLLPPRRR</sequence>
<proteinExistence type="predicted"/>
<gene>
    <name evidence="2" type="ORF">CF165_44845</name>
</gene>
<dbReference type="Gene3D" id="3.40.50.300">
    <property type="entry name" value="P-loop containing nucleotide triphosphate hydrolases"/>
    <property type="match status" value="1"/>
</dbReference>
<keyword evidence="3" id="KW-1185">Reference proteome</keyword>
<dbReference type="AlphaFoldDB" id="A0A229SMK9"/>
<dbReference type="InterPro" id="IPR001387">
    <property type="entry name" value="Cro/C1-type_HTH"/>
</dbReference>
<dbReference type="CDD" id="cd00093">
    <property type="entry name" value="HTH_XRE"/>
    <property type="match status" value="1"/>
</dbReference>
<dbReference type="SUPFAM" id="SSF48452">
    <property type="entry name" value="TPR-like"/>
    <property type="match status" value="3"/>
</dbReference>
<dbReference type="Gene3D" id="1.10.10.10">
    <property type="entry name" value="Winged helix-like DNA-binding domain superfamily/Winged helix DNA-binding domain"/>
    <property type="match status" value="1"/>
</dbReference>
<dbReference type="SMART" id="SM00028">
    <property type="entry name" value="TPR"/>
    <property type="match status" value="7"/>
</dbReference>
<dbReference type="InterPro" id="IPR002182">
    <property type="entry name" value="NB-ARC"/>
</dbReference>
<reference evidence="3" key="1">
    <citation type="submission" date="2017-07" db="EMBL/GenBank/DDBJ databases">
        <title>Comparative genome mining reveals phylogenetic distribution patterns of secondary metabolites in Amycolatopsis.</title>
        <authorList>
            <person name="Adamek M."/>
            <person name="Alanjary M."/>
            <person name="Sales-Ortells H."/>
            <person name="Goodfellow M."/>
            <person name="Bull A.T."/>
            <person name="Kalinowski J."/>
            <person name="Ziemert N."/>
        </authorList>
    </citation>
    <scope>NUCLEOTIDE SEQUENCE [LARGE SCALE GENOMIC DNA]</scope>
    <source>
        <strain evidence="3">H5</strain>
    </source>
</reference>
<dbReference type="Proteomes" id="UP000215199">
    <property type="component" value="Unassembled WGS sequence"/>
</dbReference>
<dbReference type="SUPFAM" id="SSF47413">
    <property type="entry name" value="lambda repressor-like DNA-binding domains"/>
    <property type="match status" value="1"/>
</dbReference>
<dbReference type="InterPro" id="IPR010982">
    <property type="entry name" value="Lambda_DNA-bd_dom_sf"/>
</dbReference>
<dbReference type="EMBL" id="NMUL01000067">
    <property type="protein sequence ID" value="OXM60024.1"/>
    <property type="molecule type" value="Genomic_DNA"/>
</dbReference>
<dbReference type="GO" id="GO:0043531">
    <property type="term" value="F:ADP binding"/>
    <property type="evidence" value="ECO:0007669"/>
    <property type="project" value="InterPro"/>
</dbReference>